<organism evidence="1">
    <name type="scientific">Arundo donax</name>
    <name type="common">Giant reed</name>
    <name type="synonym">Donax arundinaceus</name>
    <dbReference type="NCBI Taxonomy" id="35708"/>
    <lineage>
        <taxon>Eukaryota</taxon>
        <taxon>Viridiplantae</taxon>
        <taxon>Streptophyta</taxon>
        <taxon>Embryophyta</taxon>
        <taxon>Tracheophyta</taxon>
        <taxon>Spermatophyta</taxon>
        <taxon>Magnoliopsida</taxon>
        <taxon>Liliopsida</taxon>
        <taxon>Poales</taxon>
        <taxon>Poaceae</taxon>
        <taxon>PACMAD clade</taxon>
        <taxon>Arundinoideae</taxon>
        <taxon>Arundineae</taxon>
        <taxon>Arundo</taxon>
    </lineage>
</organism>
<sequence>MIKDVLILDSVIVSSHGTVNLFLLLQLNARSWPKTTPMSD</sequence>
<dbReference type="EMBL" id="GBRH01254797">
    <property type="protein sequence ID" value="JAD43098.1"/>
    <property type="molecule type" value="Transcribed_RNA"/>
</dbReference>
<protein>
    <submittedName>
        <fullName evidence="1">Uncharacterized protein</fullName>
    </submittedName>
</protein>
<accession>A0A0A8ZZJ2</accession>
<name>A0A0A8ZZJ2_ARUDO</name>
<reference evidence="1" key="2">
    <citation type="journal article" date="2015" name="Data Brief">
        <title>Shoot transcriptome of the giant reed, Arundo donax.</title>
        <authorList>
            <person name="Barrero R.A."/>
            <person name="Guerrero F.D."/>
            <person name="Moolhuijzen P."/>
            <person name="Goolsby J.A."/>
            <person name="Tidwell J."/>
            <person name="Bellgard S.E."/>
            <person name="Bellgard M.I."/>
        </authorList>
    </citation>
    <scope>NUCLEOTIDE SEQUENCE</scope>
    <source>
        <tissue evidence="1">Shoot tissue taken approximately 20 cm above the soil surface</tissue>
    </source>
</reference>
<evidence type="ECO:0000313" key="1">
    <source>
        <dbReference type="EMBL" id="JAD43098.1"/>
    </source>
</evidence>
<proteinExistence type="predicted"/>
<dbReference type="AlphaFoldDB" id="A0A0A8ZZJ2"/>
<reference evidence="1" key="1">
    <citation type="submission" date="2014-09" db="EMBL/GenBank/DDBJ databases">
        <authorList>
            <person name="Magalhaes I.L.F."/>
            <person name="Oliveira U."/>
            <person name="Santos F.R."/>
            <person name="Vidigal T.H.D.A."/>
            <person name="Brescovit A.D."/>
            <person name="Santos A.J."/>
        </authorList>
    </citation>
    <scope>NUCLEOTIDE SEQUENCE</scope>
    <source>
        <tissue evidence="1">Shoot tissue taken approximately 20 cm above the soil surface</tissue>
    </source>
</reference>